<reference evidence="3" key="1">
    <citation type="journal article" date="2019" name="Int. J. Syst. Evol. Microbiol.">
        <title>The Global Catalogue of Microorganisms (GCM) 10K type strain sequencing project: providing services to taxonomists for standard genome sequencing and annotation.</title>
        <authorList>
            <consortium name="The Broad Institute Genomics Platform"/>
            <consortium name="The Broad Institute Genome Sequencing Center for Infectious Disease"/>
            <person name="Wu L."/>
            <person name="Ma J."/>
        </authorList>
    </citation>
    <scope>NUCLEOTIDE SEQUENCE [LARGE SCALE GENOMIC DNA]</scope>
    <source>
        <strain evidence="3">JCM 17494</strain>
    </source>
</reference>
<proteinExistence type="predicted"/>
<name>A0ABP7A333_9PSEU</name>
<keyword evidence="3" id="KW-1185">Reference proteome</keyword>
<feature type="region of interest" description="Disordered" evidence="1">
    <location>
        <begin position="1"/>
        <end position="45"/>
    </location>
</feature>
<organism evidence="2 3">
    <name type="scientific">Lentzea roselyniae</name>
    <dbReference type="NCBI Taxonomy" id="531940"/>
    <lineage>
        <taxon>Bacteria</taxon>
        <taxon>Bacillati</taxon>
        <taxon>Actinomycetota</taxon>
        <taxon>Actinomycetes</taxon>
        <taxon>Pseudonocardiales</taxon>
        <taxon>Pseudonocardiaceae</taxon>
        <taxon>Lentzea</taxon>
    </lineage>
</organism>
<dbReference type="Proteomes" id="UP001500711">
    <property type="component" value="Unassembled WGS sequence"/>
</dbReference>
<evidence type="ECO:0000313" key="3">
    <source>
        <dbReference type="Proteomes" id="UP001500711"/>
    </source>
</evidence>
<protein>
    <submittedName>
        <fullName evidence="2">Uncharacterized protein</fullName>
    </submittedName>
</protein>
<accession>A0ABP7A333</accession>
<evidence type="ECO:0000256" key="1">
    <source>
        <dbReference type="SAM" id="MobiDB-lite"/>
    </source>
</evidence>
<evidence type="ECO:0000313" key="2">
    <source>
        <dbReference type="EMBL" id="GAA3623951.1"/>
    </source>
</evidence>
<dbReference type="EMBL" id="BAABBE010000002">
    <property type="protein sequence ID" value="GAA3623951.1"/>
    <property type="molecule type" value="Genomic_DNA"/>
</dbReference>
<comment type="caution">
    <text evidence="2">The sequence shown here is derived from an EMBL/GenBank/DDBJ whole genome shotgun (WGS) entry which is preliminary data.</text>
</comment>
<gene>
    <name evidence="2" type="ORF">GCM10022267_07570</name>
</gene>
<feature type="compositionally biased region" description="Basic and acidic residues" evidence="1">
    <location>
        <begin position="23"/>
        <end position="40"/>
    </location>
</feature>
<sequence>MFGVDGQLAGRQVDGGDLTVRGRRAEHDRRDPAADRKPCDDSGISADDELRRAAAEVHRVELRAPAVARAEQHRVSVQRWWSAGVAGLAGHHVAVQRCGQVAHLAVERDVQQAEVSGSGGGPSGDEQAVLRPRDRRGLARGEPGQLRFRTSGDLDDVHRHAERQVGVLVTGRRERESGAVR</sequence>
<feature type="region of interest" description="Disordered" evidence="1">
    <location>
        <begin position="112"/>
        <end position="155"/>
    </location>
</feature>